<reference evidence="4" key="1">
    <citation type="journal article" date="2021" name="Proc. Natl. Acad. Sci. U.S.A.">
        <title>A Catalog of Tens of Thousands of Viruses from Human Metagenomes Reveals Hidden Associations with Chronic Diseases.</title>
        <authorList>
            <person name="Tisza M.J."/>
            <person name="Buck C.B."/>
        </authorList>
    </citation>
    <scope>NUCLEOTIDE SEQUENCE</scope>
    <source>
        <strain evidence="4">CtQU013</strain>
    </source>
</reference>
<dbReference type="NCBIfam" id="TIGR01537">
    <property type="entry name" value="portal_HK97"/>
    <property type="match status" value="1"/>
</dbReference>
<keyword evidence="2" id="KW-1162">Viral penetration into host cytoplasm</keyword>
<keyword evidence="1" id="KW-0118">Viral capsid assembly</keyword>
<proteinExistence type="predicted"/>
<evidence type="ECO:0000256" key="3">
    <source>
        <dbReference type="ARBA" id="ARBA00023219"/>
    </source>
</evidence>
<dbReference type="EMBL" id="BK015198">
    <property type="protein sequence ID" value="DAD95611.1"/>
    <property type="molecule type" value="Genomic_DNA"/>
</dbReference>
<sequence length="416" mass="45658">MKISSIFGSIAHMVGWGSPIGDASGVQNRLPTGAAVSGVRPIPPDHGLQLSAVWSCVTLLAETIASLPIVVYRRDSDGNREEERNCRVWQVLRAPNANMTPHDFWLAMGLNRFLRGNAYALITRDGAGQLVSLTPLAADQMEVGVVNGEVVYQYYKDGNLYEFRADKILHWKGLGNGIVGLSTLEYMQATTAELVNAQKNATTMYGNGNQLTGLLMIDQDLTEDQIRQLRERYGNLPPVTGNSSDWLHVLPGDMKYQQIAMSAADAQLLETRQFGIEEIGRWFGVPSALLNSSGGTAASGLEQIIEGFYRSTIQPLCTGLEQTLTKTLFTVLESETLNCEFKMSALQRANIASRYDSYSKALQNGFMTRNEVRRLENLPVVDGADALTAQNNLVPLDKLGEQKNTSQTPLGEPIKQ</sequence>
<dbReference type="Pfam" id="PF04860">
    <property type="entry name" value="Phage_portal"/>
    <property type="match status" value="1"/>
</dbReference>
<name>A0A8S5NNG0_9CAUD</name>
<protein>
    <submittedName>
        <fullName evidence="4">Portal protein</fullName>
    </submittedName>
</protein>
<evidence type="ECO:0000256" key="1">
    <source>
        <dbReference type="ARBA" id="ARBA00022950"/>
    </source>
</evidence>
<evidence type="ECO:0000256" key="2">
    <source>
        <dbReference type="ARBA" id="ARBA00023009"/>
    </source>
</evidence>
<dbReference type="InterPro" id="IPR006427">
    <property type="entry name" value="Portal_HK97"/>
</dbReference>
<keyword evidence="2" id="KW-1160">Virus entry into host cell</keyword>
<organism evidence="4">
    <name type="scientific">Siphoviridae sp. ctQU013</name>
    <dbReference type="NCBI Taxonomy" id="2826329"/>
    <lineage>
        <taxon>Viruses</taxon>
        <taxon>Duplodnaviria</taxon>
        <taxon>Heunggongvirae</taxon>
        <taxon>Uroviricota</taxon>
        <taxon>Caudoviricetes</taxon>
    </lineage>
</organism>
<keyword evidence="3" id="KW-0231">Viral genome packaging</keyword>
<dbReference type="InterPro" id="IPR006944">
    <property type="entry name" value="Phage/GTA_portal"/>
</dbReference>
<evidence type="ECO:0000313" key="4">
    <source>
        <dbReference type="EMBL" id="DAD95611.1"/>
    </source>
</evidence>
<keyword evidence="1" id="KW-1188">Viral release from host cell</keyword>
<accession>A0A8S5NNG0</accession>
<keyword evidence="2" id="KW-1171">Viral genome ejection through host cell envelope</keyword>